<feature type="region of interest" description="Disordered" evidence="2">
    <location>
        <begin position="204"/>
        <end position="332"/>
    </location>
</feature>
<feature type="compositionally biased region" description="Basic and acidic residues" evidence="2">
    <location>
        <begin position="245"/>
        <end position="257"/>
    </location>
</feature>
<accession>A0A914BCS3</accession>
<evidence type="ECO:0000313" key="3">
    <source>
        <dbReference type="EnsemblMetazoa" id="XP_038073645.1"/>
    </source>
</evidence>
<reference evidence="3" key="1">
    <citation type="submission" date="2022-11" db="UniProtKB">
        <authorList>
            <consortium name="EnsemblMetazoa"/>
        </authorList>
    </citation>
    <scope>IDENTIFICATION</scope>
</reference>
<evidence type="ECO:0000256" key="2">
    <source>
        <dbReference type="SAM" id="MobiDB-lite"/>
    </source>
</evidence>
<feature type="region of interest" description="Disordered" evidence="2">
    <location>
        <begin position="101"/>
        <end position="133"/>
    </location>
</feature>
<dbReference type="RefSeq" id="XP_038073645.1">
    <property type="nucleotide sequence ID" value="XM_038217717.1"/>
</dbReference>
<feature type="compositionally biased region" description="Low complexity" evidence="2">
    <location>
        <begin position="258"/>
        <end position="269"/>
    </location>
</feature>
<dbReference type="Proteomes" id="UP000887568">
    <property type="component" value="Unplaced"/>
</dbReference>
<protein>
    <recommendedName>
        <fullName evidence="5">BEN domain-containing protein</fullName>
    </recommendedName>
</protein>
<dbReference type="EnsemblMetazoa" id="XM_038217717.1">
    <property type="protein sequence ID" value="XP_038073645.1"/>
    <property type="gene ID" value="LOC119741816"/>
</dbReference>
<feature type="compositionally biased region" description="Low complexity" evidence="2">
    <location>
        <begin position="276"/>
        <end position="293"/>
    </location>
</feature>
<evidence type="ECO:0000313" key="4">
    <source>
        <dbReference type="Proteomes" id="UP000887568"/>
    </source>
</evidence>
<evidence type="ECO:0000256" key="1">
    <source>
        <dbReference type="SAM" id="Coils"/>
    </source>
</evidence>
<dbReference type="OrthoDB" id="10242464at2759"/>
<organism evidence="3 4">
    <name type="scientific">Patiria miniata</name>
    <name type="common">Bat star</name>
    <name type="synonym">Asterina miniata</name>
    <dbReference type="NCBI Taxonomy" id="46514"/>
    <lineage>
        <taxon>Eukaryota</taxon>
        <taxon>Metazoa</taxon>
        <taxon>Echinodermata</taxon>
        <taxon>Eleutherozoa</taxon>
        <taxon>Asterozoa</taxon>
        <taxon>Asteroidea</taxon>
        <taxon>Valvatacea</taxon>
        <taxon>Valvatida</taxon>
        <taxon>Asterinidae</taxon>
        <taxon>Patiria</taxon>
    </lineage>
</organism>
<feature type="compositionally biased region" description="Polar residues" evidence="2">
    <location>
        <begin position="121"/>
        <end position="132"/>
    </location>
</feature>
<feature type="coiled-coil region" evidence="1">
    <location>
        <begin position="148"/>
        <end position="175"/>
    </location>
</feature>
<proteinExistence type="predicted"/>
<feature type="compositionally biased region" description="Basic and acidic residues" evidence="2">
    <location>
        <begin position="220"/>
        <end position="233"/>
    </location>
</feature>
<dbReference type="GeneID" id="119741816"/>
<keyword evidence="1" id="KW-0175">Coiled coil</keyword>
<name>A0A914BCS3_PATMI</name>
<dbReference type="AlphaFoldDB" id="A0A914BCS3"/>
<sequence length="435" mass="48592">MASVLVTWLEPEEKAGTSERVARNRVKSTDELRVNMTADVDVAGKRFKAIIVHIHTRRSHLQQVQLPDSGSDSDSDDVPLQQLVTRRAVGQADTDVHMEDVSATPDDSLPSSSACRPLHFSTPSPAVNQSASVDDESFMSHGDLVRLLHAVKKELVETKQEVVQTKQEVAESRREMKILLTSVTTMFTMVRGMSAILGTVSTGPPAFSLPTENDEPQPARYHEHQEQQVRERPQQQPDELPQQQQEERPNQQPEEQRPQQQPAERPNQQPEERPQQPRQGPQRQPLQLRQPLQPRQPPQPTVPQGGHGPHYVHNDDHTDNVVIGSTDGGSTLTLPRKDYESVYDKATCGKEIVVGLLPKAFTLEELSNFNYFGGSVLSGGVSVEKQSLRSNHKFKAIVMQAEREFPGCTVGTMTKDIRYAVNAKCRKASQKLRLT</sequence>
<evidence type="ECO:0008006" key="5">
    <source>
        <dbReference type="Google" id="ProtNLM"/>
    </source>
</evidence>
<keyword evidence="4" id="KW-1185">Reference proteome</keyword>
<feature type="compositionally biased region" description="Low complexity" evidence="2">
    <location>
        <begin position="234"/>
        <end position="244"/>
    </location>
</feature>